<dbReference type="AlphaFoldDB" id="A0A0H1B380"/>
<reference evidence="3" key="1">
    <citation type="journal article" date="2015" name="PLoS Genet.">
        <title>The dynamic genome and transcriptome of the human fungal pathogen Blastomyces and close relative Emmonsia.</title>
        <authorList>
            <person name="Munoz J.F."/>
            <person name="Gauthier G.M."/>
            <person name="Desjardins C.A."/>
            <person name="Gallo J.E."/>
            <person name="Holder J."/>
            <person name="Sullivan T.D."/>
            <person name="Marty A.J."/>
            <person name="Carmen J.C."/>
            <person name="Chen Z."/>
            <person name="Ding L."/>
            <person name="Gujja S."/>
            <person name="Magrini V."/>
            <person name="Misas E."/>
            <person name="Mitreva M."/>
            <person name="Priest M."/>
            <person name="Saif S."/>
            <person name="Whiston E.A."/>
            <person name="Young S."/>
            <person name="Zeng Q."/>
            <person name="Goldman W.E."/>
            <person name="Mardis E.R."/>
            <person name="Taylor J.W."/>
            <person name="McEwen J.G."/>
            <person name="Clay O.K."/>
            <person name="Klein B.S."/>
            <person name="Cuomo C.A."/>
        </authorList>
    </citation>
    <scope>NUCLEOTIDE SEQUENCE [LARGE SCALE GENOMIC DNA]</scope>
    <source>
        <strain evidence="3">UAMH 139</strain>
    </source>
</reference>
<feature type="compositionally biased region" description="Polar residues" evidence="1">
    <location>
        <begin position="434"/>
        <end position="445"/>
    </location>
</feature>
<accession>A0A0H1B380</accession>
<evidence type="ECO:0000256" key="1">
    <source>
        <dbReference type="SAM" id="MobiDB-lite"/>
    </source>
</evidence>
<feature type="compositionally biased region" description="Basic and acidic residues" evidence="1">
    <location>
        <begin position="34"/>
        <end position="59"/>
    </location>
</feature>
<sequence>MVVASRMDDVIYHWLSKVDSRDGSPSRPKSSFTGRKDPSDTKRIGELCDTRSKGKELGHGTEPIVKVSHAPQIDHNGSLPLSGDRHLIATMNDNRDVPDSIPGMQTWNGTTGHQYLSDAHTRVHDDSEPRTSATEKAGLRGNTSQTPVSQTHVTSNHDSKNSNPLLSNVISSGSYDRRPRYKTRPDRYVLKDTRPSATPLGSRTKARKSSQIDNVVENLPKSTRDPSFLPTSTWANQPPGTSATAGKTASVAAVTHRPPVSLGSSADNEKEKVHKGKKRRKENRLEHNFKAPNVTQDRLSLPVNHGVGFLNRVRGGHSGVPDLSFSGMGFLTSGVKRPSEPDPTRPNRAKRVKEDEDQGRISRYFSKQPTGPVIPECYSTERSASQTLSQQHNTLPLHPEVDANGSAGTEPPASELVAGSVMPTAGARLFSEASLNPSRSASNPLLRQANPPRHRLPQDVSRMLDSRRAMLVAAKTARNIAILGQCRKAVQHAAQMVSHEDRVRIDAEVERDYPIAKLVSGFSLQQTKQAIEKMIRGENRVLAEICTLFDSDSENADFSDAFEEAQGAGSVNGTASSAPGPHHSGSLTTHPTSNNFQRRPSSPGIKGSPKAHKNTASSSNPSQHQPSANECNATCLASHILTSHAITSSQPHVQALPGDNERVSQQDGTLGSVQLSVPVLDSTQELTTKSMANPSQCQLGQNMNDGMFVMDPSVSIGLSNVHPPNIYGSESNQACHLELNTGKPQPPFLHNATKPGPPYKPEIEPSTNYSLNGLVDEGGSMVSSAQGPSPMRAESIRNRLVPQQPYATRPLCYIGPMVSVNPLATNAEGPSYNVTRYAEQVNSQHLSTNNSPCVNSGDRPTTPALSLRSGLSNIQSFDSGWVSESHPARFIEQHLQFDPSNIQHRHRQPDLLRATASSPTVGPASTASWYNNQTMPWTPSSAIQNTQPILNSHPEFVHRDLFPKSYEFCSAPPPQSSLPFSHPNKLH</sequence>
<name>A0A0H1B380_9EURO</name>
<feature type="region of interest" description="Disordered" evidence="1">
    <location>
        <begin position="333"/>
        <end position="358"/>
    </location>
</feature>
<feature type="region of interest" description="Disordered" evidence="1">
    <location>
        <begin position="564"/>
        <end position="629"/>
    </location>
</feature>
<feature type="compositionally biased region" description="Polar residues" evidence="1">
    <location>
        <begin position="141"/>
        <end position="154"/>
    </location>
</feature>
<comment type="caution">
    <text evidence="2">The sequence shown here is derived from an EMBL/GenBank/DDBJ whole genome shotgun (WGS) entry which is preliminary data.</text>
</comment>
<feature type="region of interest" description="Disordered" evidence="1">
    <location>
        <begin position="119"/>
        <end position="283"/>
    </location>
</feature>
<feature type="compositionally biased region" description="Basic and acidic residues" evidence="1">
    <location>
        <begin position="119"/>
        <end position="129"/>
    </location>
</feature>
<proteinExistence type="predicted"/>
<feature type="region of interest" description="Disordered" evidence="1">
    <location>
        <begin position="434"/>
        <end position="457"/>
    </location>
</feature>
<organism evidence="2 3">
    <name type="scientific">Blastomyces silverae</name>
    <dbReference type="NCBI Taxonomy" id="2060906"/>
    <lineage>
        <taxon>Eukaryota</taxon>
        <taxon>Fungi</taxon>
        <taxon>Dikarya</taxon>
        <taxon>Ascomycota</taxon>
        <taxon>Pezizomycotina</taxon>
        <taxon>Eurotiomycetes</taxon>
        <taxon>Eurotiomycetidae</taxon>
        <taxon>Onygenales</taxon>
        <taxon>Ajellomycetaceae</taxon>
        <taxon>Blastomyces</taxon>
    </lineage>
</organism>
<dbReference type="STRING" id="2060906.A0A0H1B380"/>
<feature type="compositionally biased region" description="Basic residues" evidence="1">
    <location>
        <begin position="273"/>
        <end position="282"/>
    </location>
</feature>
<feature type="compositionally biased region" description="Basic and acidic residues" evidence="1">
    <location>
        <begin position="175"/>
        <end position="194"/>
    </location>
</feature>
<dbReference type="Proteomes" id="UP000053573">
    <property type="component" value="Unassembled WGS sequence"/>
</dbReference>
<feature type="region of interest" description="Disordered" evidence="1">
    <location>
        <begin position="18"/>
        <end position="60"/>
    </location>
</feature>
<evidence type="ECO:0000313" key="2">
    <source>
        <dbReference type="EMBL" id="KLJ05452.1"/>
    </source>
</evidence>
<protein>
    <submittedName>
        <fullName evidence="2">Uncharacterized protein</fullName>
    </submittedName>
</protein>
<evidence type="ECO:0000313" key="3">
    <source>
        <dbReference type="Proteomes" id="UP000053573"/>
    </source>
</evidence>
<dbReference type="OrthoDB" id="2537141at2759"/>
<feature type="compositionally biased region" description="Polar residues" evidence="1">
    <location>
        <begin position="614"/>
        <end position="629"/>
    </location>
</feature>
<dbReference type="EMBL" id="LDEV01003616">
    <property type="protein sequence ID" value="KLJ05452.1"/>
    <property type="molecule type" value="Genomic_DNA"/>
</dbReference>
<keyword evidence="3" id="KW-1185">Reference proteome</keyword>
<gene>
    <name evidence="2" type="ORF">EMPG_11031</name>
</gene>
<feature type="compositionally biased region" description="Polar residues" evidence="1">
    <location>
        <begin position="161"/>
        <end position="174"/>
    </location>
</feature>
<feature type="compositionally biased region" description="Polar residues" evidence="1">
    <location>
        <begin position="229"/>
        <end position="247"/>
    </location>
</feature>
<feature type="compositionally biased region" description="Polar residues" evidence="1">
    <location>
        <begin position="585"/>
        <end position="600"/>
    </location>
</feature>